<dbReference type="AlphaFoldDB" id="A0AA88DG99"/>
<evidence type="ECO:0000313" key="2">
    <source>
        <dbReference type="EMBL" id="GMN54357.1"/>
    </source>
</evidence>
<feature type="region of interest" description="Disordered" evidence="1">
    <location>
        <begin position="59"/>
        <end position="113"/>
    </location>
</feature>
<proteinExistence type="predicted"/>
<dbReference type="EMBL" id="BTGU01000051">
    <property type="protein sequence ID" value="GMN54357.1"/>
    <property type="molecule type" value="Genomic_DNA"/>
</dbReference>
<evidence type="ECO:0000313" key="3">
    <source>
        <dbReference type="Proteomes" id="UP001187192"/>
    </source>
</evidence>
<protein>
    <submittedName>
        <fullName evidence="2">Uncharacterized protein</fullName>
    </submittedName>
</protein>
<name>A0AA88DG99_FICCA</name>
<feature type="compositionally biased region" description="Low complexity" evidence="1">
    <location>
        <begin position="9"/>
        <end position="19"/>
    </location>
</feature>
<keyword evidence="3" id="KW-1185">Reference proteome</keyword>
<sequence length="168" mass="18743">MFVNQCTQPTSPRRPSTSSEPPPLPPARDCRSSKPPSSSDAVHASPLCPLQLAISNLQPTDCRSFESPSALMRRPSEPPPARDFKSTTKRIADHPSPPPHSDAVHTAPRDRRRCRRWSPSSTCARRLSRGWRRVWLVGSRRGGLVVVVRRRRGGLVSIGWWGGRWEVG</sequence>
<evidence type="ECO:0000256" key="1">
    <source>
        <dbReference type="SAM" id="MobiDB-lite"/>
    </source>
</evidence>
<reference evidence="2" key="1">
    <citation type="submission" date="2023-07" db="EMBL/GenBank/DDBJ databases">
        <title>draft genome sequence of fig (Ficus carica).</title>
        <authorList>
            <person name="Takahashi T."/>
            <person name="Nishimura K."/>
        </authorList>
    </citation>
    <scope>NUCLEOTIDE SEQUENCE</scope>
</reference>
<gene>
    <name evidence="2" type="ORF">TIFTF001_023484</name>
</gene>
<organism evidence="2 3">
    <name type="scientific">Ficus carica</name>
    <name type="common">Common fig</name>
    <dbReference type="NCBI Taxonomy" id="3494"/>
    <lineage>
        <taxon>Eukaryota</taxon>
        <taxon>Viridiplantae</taxon>
        <taxon>Streptophyta</taxon>
        <taxon>Embryophyta</taxon>
        <taxon>Tracheophyta</taxon>
        <taxon>Spermatophyta</taxon>
        <taxon>Magnoliopsida</taxon>
        <taxon>eudicotyledons</taxon>
        <taxon>Gunneridae</taxon>
        <taxon>Pentapetalae</taxon>
        <taxon>rosids</taxon>
        <taxon>fabids</taxon>
        <taxon>Rosales</taxon>
        <taxon>Moraceae</taxon>
        <taxon>Ficeae</taxon>
        <taxon>Ficus</taxon>
    </lineage>
</organism>
<dbReference type="Proteomes" id="UP001187192">
    <property type="component" value="Unassembled WGS sequence"/>
</dbReference>
<feature type="compositionally biased region" description="Basic and acidic residues" evidence="1">
    <location>
        <begin position="74"/>
        <end position="93"/>
    </location>
</feature>
<comment type="caution">
    <text evidence="2">The sequence shown here is derived from an EMBL/GenBank/DDBJ whole genome shotgun (WGS) entry which is preliminary data.</text>
</comment>
<accession>A0AA88DG99</accession>
<feature type="region of interest" description="Disordered" evidence="1">
    <location>
        <begin position="1"/>
        <end position="43"/>
    </location>
</feature>